<feature type="compositionally biased region" description="Polar residues" evidence="1">
    <location>
        <begin position="33"/>
        <end position="42"/>
    </location>
</feature>
<feature type="non-terminal residue" evidence="2">
    <location>
        <position position="1"/>
    </location>
</feature>
<sequence length="69" mass="7511">PKGSSSWQTSRPPAQGASWPPQAKPPPKACTQPRPNYASNFSVIGAREERGVRAPSFGLTRKGQRPLQR</sequence>
<organism evidence="2 3">
    <name type="scientific">Pan troglodytes</name>
    <name type="common">Chimpanzee</name>
    <dbReference type="NCBI Taxonomy" id="9598"/>
    <lineage>
        <taxon>Eukaryota</taxon>
        <taxon>Metazoa</taxon>
        <taxon>Chordata</taxon>
        <taxon>Craniata</taxon>
        <taxon>Vertebrata</taxon>
        <taxon>Euteleostomi</taxon>
        <taxon>Mammalia</taxon>
        <taxon>Eutheria</taxon>
        <taxon>Euarchontoglires</taxon>
        <taxon>Primates</taxon>
        <taxon>Haplorrhini</taxon>
        <taxon>Catarrhini</taxon>
        <taxon>Hominidae</taxon>
        <taxon>Pan</taxon>
    </lineage>
</organism>
<name>A0A2J8K711_PANTR</name>
<evidence type="ECO:0000256" key="1">
    <source>
        <dbReference type="SAM" id="MobiDB-lite"/>
    </source>
</evidence>
<feature type="region of interest" description="Disordered" evidence="1">
    <location>
        <begin position="1"/>
        <end position="69"/>
    </location>
</feature>
<dbReference type="AlphaFoldDB" id="A0A2J8K711"/>
<accession>A0A2J8K711</accession>
<evidence type="ECO:0000313" key="3">
    <source>
        <dbReference type="Proteomes" id="UP000236370"/>
    </source>
</evidence>
<dbReference type="Proteomes" id="UP000236370">
    <property type="component" value="Unassembled WGS sequence"/>
</dbReference>
<dbReference type="EMBL" id="NBAG03000389">
    <property type="protein sequence ID" value="PNI30808.1"/>
    <property type="molecule type" value="Genomic_DNA"/>
</dbReference>
<feature type="compositionally biased region" description="Polar residues" evidence="1">
    <location>
        <begin position="1"/>
        <end position="12"/>
    </location>
</feature>
<proteinExistence type="predicted"/>
<reference evidence="2 3" key="1">
    <citation type="submission" date="2017-12" db="EMBL/GenBank/DDBJ databases">
        <title>High-resolution comparative analysis of great ape genomes.</title>
        <authorList>
            <person name="Pollen A."/>
            <person name="Hastie A."/>
            <person name="Hormozdiari F."/>
            <person name="Dougherty M."/>
            <person name="Liu R."/>
            <person name="Chaisson M."/>
            <person name="Hoppe E."/>
            <person name="Hill C."/>
            <person name="Pang A."/>
            <person name="Hillier L."/>
            <person name="Baker C."/>
            <person name="Armstrong J."/>
            <person name="Shendure J."/>
            <person name="Paten B."/>
            <person name="Wilson R."/>
            <person name="Chao H."/>
            <person name="Schneider V."/>
            <person name="Ventura M."/>
            <person name="Kronenberg Z."/>
            <person name="Murali S."/>
            <person name="Gordon D."/>
            <person name="Cantsilieris S."/>
            <person name="Munson K."/>
            <person name="Nelson B."/>
            <person name="Raja A."/>
            <person name="Underwood J."/>
            <person name="Diekhans M."/>
            <person name="Fiddes I."/>
            <person name="Haussler D."/>
            <person name="Eichler E."/>
        </authorList>
    </citation>
    <scope>NUCLEOTIDE SEQUENCE [LARGE SCALE GENOMIC DNA]</scope>
    <source>
        <strain evidence="2">Yerkes chimp pedigree #C0471</strain>
    </source>
</reference>
<comment type="caution">
    <text evidence="2">The sequence shown here is derived from an EMBL/GenBank/DDBJ whole genome shotgun (WGS) entry which is preliminary data.</text>
</comment>
<evidence type="ECO:0000313" key="2">
    <source>
        <dbReference type="EMBL" id="PNI30808.1"/>
    </source>
</evidence>
<protein>
    <submittedName>
        <fullName evidence="2">GAK isoform 22</fullName>
    </submittedName>
</protein>
<gene>
    <name evidence="2" type="ORF">CK820_G0041101</name>
</gene>